<keyword evidence="2" id="KW-1185">Reference proteome</keyword>
<accession>A0A3L6PBR9</accession>
<protein>
    <submittedName>
        <fullName evidence="1">Uncharacterized protein</fullName>
    </submittedName>
</protein>
<dbReference type="EMBL" id="PQIB02001225">
    <property type="protein sequence ID" value="RLM40552.1"/>
    <property type="molecule type" value="Genomic_DNA"/>
</dbReference>
<gene>
    <name evidence="1" type="ORF">C2845_PMPSC056096</name>
</gene>
<dbReference type="Proteomes" id="UP000275267">
    <property type="component" value="Unassembled WGS sequence"/>
</dbReference>
<evidence type="ECO:0000313" key="1">
    <source>
        <dbReference type="EMBL" id="RLM40552.1"/>
    </source>
</evidence>
<reference evidence="2" key="1">
    <citation type="journal article" date="2019" name="Nat. Commun.">
        <title>The genome of broomcorn millet.</title>
        <authorList>
            <person name="Zou C."/>
            <person name="Miki D."/>
            <person name="Li D."/>
            <person name="Tang Q."/>
            <person name="Xiao L."/>
            <person name="Rajput S."/>
            <person name="Deng P."/>
            <person name="Jia W."/>
            <person name="Huang R."/>
            <person name="Zhang M."/>
            <person name="Sun Y."/>
            <person name="Hu J."/>
            <person name="Fu X."/>
            <person name="Schnable P.S."/>
            <person name="Li F."/>
            <person name="Zhang H."/>
            <person name="Feng B."/>
            <person name="Zhu X."/>
            <person name="Liu R."/>
            <person name="Schnable J.C."/>
            <person name="Zhu J.-K."/>
            <person name="Zhang H."/>
        </authorList>
    </citation>
    <scope>NUCLEOTIDE SEQUENCE [LARGE SCALE GENOMIC DNA]</scope>
</reference>
<dbReference type="AlphaFoldDB" id="A0A3L6PBR9"/>
<name>A0A3L6PBR9_PANMI</name>
<proteinExistence type="predicted"/>
<comment type="caution">
    <text evidence="1">The sequence shown here is derived from an EMBL/GenBank/DDBJ whole genome shotgun (WGS) entry which is preliminary data.</text>
</comment>
<organism evidence="1 2">
    <name type="scientific">Panicum miliaceum</name>
    <name type="common">Proso millet</name>
    <name type="synonym">Broomcorn millet</name>
    <dbReference type="NCBI Taxonomy" id="4540"/>
    <lineage>
        <taxon>Eukaryota</taxon>
        <taxon>Viridiplantae</taxon>
        <taxon>Streptophyta</taxon>
        <taxon>Embryophyta</taxon>
        <taxon>Tracheophyta</taxon>
        <taxon>Spermatophyta</taxon>
        <taxon>Magnoliopsida</taxon>
        <taxon>Liliopsida</taxon>
        <taxon>Poales</taxon>
        <taxon>Poaceae</taxon>
        <taxon>PACMAD clade</taxon>
        <taxon>Panicoideae</taxon>
        <taxon>Panicodae</taxon>
        <taxon>Paniceae</taxon>
        <taxon>Panicinae</taxon>
        <taxon>Panicum</taxon>
        <taxon>Panicum sect. Panicum</taxon>
    </lineage>
</organism>
<sequence>MGGPKNWYDEGMAYNRNPDEMYGGAQWGTRTSKGELLTPCKLMKPGPELLKKQVTVLALRMIDWVTPLDALSGRREEPCEKDLSSDANRGAFKEKDLGTFFSVVRKAIIKILARILLSVLDARRTVIWLILSVEGTVGMVEEELKHMIEKNWEWKVWKVSEDGYLAIFPIKEILEAFS</sequence>
<evidence type="ECO:0000313" key="2">
    <source>
        <dbReference type="Proteomes" id="UP000275267"/>
    </source>
</evidence>